<organism evidence="3 4">
    <name type="scientific">Croceicoccus esteveae</name>
    <dbReference type="NCBI Taxonomy" id="3075597"/>
    <lineage>
        <taxon>Bacteria</taxon>
        <taxon>Pseudomonadati</taxon>
        <taxon>Pseudomonadota</taxon>
        <taxon>Alphaproteobacteria</taxon>
        <taxon>Sphingomonadales</taxon>
        <taxon>Erythrobacteraceae</taxon>
        <taxon>Croceicoccus</taxon>
    </lineage>
</organism>
<proteinExistence type="predicted"/>
<protein>
    <submittedName>
        <fullName evidence="3">OpgC domain-containing protein</fullName>
    </submittedName>
</protein>
<feature type="transmembrane region" description="Helical" evidence="2">
    <location>
        <begin position="110"/>
        <end position="127"/>
    </location>
</feature>
<feature type="transmembrane region" description="Helical" evidence="2">
    <location>
        <begin position="171"/>
        <end position="196"/>
    </location>
</feature>
<keyword evidence="2" id="KW-1133">Transmembrane helix</keyword>
<dbReference type="Proteomes" id="UP001259803">
    <property type="component" value="Unassembled WGS sequence"/>
</dbReference>
<gene>
    <name evidence="3" type="primary">opgC</name>
    <name evidence="3" type="ORF">RM533_11265</name>
</gene>
<dbReference type="EMBL" id="JAVRHS010000010">
    <property type="protein sequence ID" value="MDT0576755.1"/>
    <property type="molecule type" value="Genomic_DNA"/>
</dbReference>
<evidence type="ECO:0000256" key="2">
    <source>
        <dbReference type="SAM" id="Phobius"/>
    </source>
</evidence>
<feature type="transmembrane region" description="Helical" evidence="2">
    <location>
        <begin position="148"/>
        <end position="165"/>
    </location>
</feature>
<reference evidence="3 4" key="1">
    <citation type="submission" date="2023-09" db="EMBL/GenBank/DDBJ databases">
        <authorList>
            <person name="Rey-Velasco X."/>
        </authorList>
    </citation>
    <scope>NUCLEOTIDE SEQUENCE [LARGE SCALE GENOMIC DNA]</scope>
    <source>
        <strain evidence="3 4">F390</strain>
    </source>
</reference>
<dbReference type="Pfam" id="PF10129">
    <property type="entry name" value="OpgC_C"/>
    <property type="match status" value="1"/>
</dbReference>
<accession>A0ABU2ZJG6</accession>
<sequence length="480" mass="51590">MAGEIERNLKGGAPAATSLCNSTGPSSNTTGGSAGQARVRINPDAERQNMKQGRATVTAMTSANRPDRIIGVDICRSAAILLAMFSHAMVVFDVSSFWPGLDVLRFTLQMATPMFICLFGAMLEIAYGRKVQQGDSGVAIERLLTRALQCYVLYAIAIGARVVTGDYSVGFALRCLLFAGATPFVDILKFYALVLILAPAIIALRLRFGLFVVAAIAIGIHVIYPLQQEIPAPALVAGKDYLGMMTRFLIGTGHSIVGGPSLFHGISLVLFGMIIGRGVADLRGSSSDTQRRGWLILTAFAAGSFSAFFLLWDWNDSAGMMTNIISMALRNANHPVYFAVGLATTITWVSVCIYLFDFCKLRWADGITFIGKVSLFTFCFGNILLIVQPFTAQSAGQSAALAIIFGVLIALQSFIYARLTGGGKPLQGAVWSLAARIVAAITGMSDRIIAAMIAPFVPRYKRFVDNIVIPQHHLIRPAVT</sequence>
<comment type="caution">
    <text evidence="3">The sequence shown here is derived from an EMBL/GenBank/DDBJ whole genome shotgun (WGS) entry which is preliminary data.</text>
</comment>
<feature type="transmembrane region" description="Helical" evidence="2">
    <location>
        <begin position="208"/>
        <end position="226"/>
    </location>
</feature>
<feature type="transmembrane region" description="Helical" evidence="2">
    <location>
        <begin position="369"/>
        <end position="387"/>
    </location>
</feature>
<feature type="transmembrane region" description="Helical" evidence="2">
    <location>
        <begin position="292"/>
        <end position="312"/>
    </location>
</feature>
<evidence type="ECO:0000313" key="4">
    <source>
        <dbReference type="Proteomes" id="UP001259803"/>
    </source>
</evidence>
<keyword evidence="2" id="KW-0472">Membrane</keyword>
<feature type="transmembrane region" description="Helical" evidence="2">
    <location>
        <begin position="399"/>
        <end position="417"/>
    </location>
</feature>
<feature type="transmembrane region" description="Helical" evidence="2">
    <location>
        <begin position="78"/>
        <end position="98"/>
    </location>
</feature>
<name>A0ABU2ZJG6_9SPHN</name>
<keyword evidence="2" id="KW-0812">Transmembrane</keyword>
<dbReference type="RefSeq" id="WP_311341330.1">
    <property type="nucleotide sequence ID" value="NZ_JAVRHS010000010.1"/>
</dbReference>
<evidence type="ECO:0000313" key="3">
    <source>
        <dbReference type="EMBL" id="MDT0576755.1"/>
    </source>
</evidence>
<keyword evidence="4" id="KW-1185">Reference proteome</keyword>
<dbReference type="InterPro" id="IPR014550">
    <property type="entry name" value="UCP028704_OpgC"/>
</dbReference>
<feature type="region of interest" description="Disordered" evidence="1">
    <location>
        <begin position="1"/>
        <end position="50"/>
    </location>
</feature>
<feature type="compositionally biased region" description="Low complexity" evidence="1">
    <location>
        <begin position="22"/>
        <end position="31"/>
    </location>
</feature>
<evidence type="ECO:0000256" key="1">
    <source>
        <dbReference type="SAM" id="MobiDB-lite"/>
    </source>
</evidence>
<feature type="transmembrane region" description="Helical" evidence="2">
    <location>
        <begin position="336"/>
        <end position="357"/>
    </location>
</feature>